<dbReference type="PROSITE" id="PS50865">
    <property type="entry name" value="ZF_MYND_2"/>
    <property type="match status" value="1"/>
</dbReference>
<dbReference type="InParanoid" id="A0A1Y2ELL1"/>
<evidence type="ECO:0000313" key="8">
    <source>
        <dbReference type="Proteomes" id="UP000193467"/>
    </source>
</evidence>
<gene>
    <name evidence="7" type="ORF">BCR35DRAFT_307717</name>
</gene>
<feature type="domain" description="MYND-type" evidence="6">
    <location>
        <begin position="28"/>
        <end position="72"/>
    </location>
</feature>
<dbReference type="SUPFAM" id="SSF144232">
    <property type="entry name" value="HIT/MYND zinc finger-like"/>
    <property type="match status" value="1"/>
</dbReference>
<evidence type="ECO:0000313" key="7">
    <source>
        <dbReference type="EMBL" id="ORY72429.1"/>
    </source>
</evidence>
<evidence type="ECO:0000259" key="6">
    <source>
        <dbReference type="PROSITE" id="PS50865"/>
    </source>
</evidence>
<reference evidence="7 8" key="1">
    <citation type="submission" date="2016-07" db="EMBL/GenBank/DDBJ databases">
        <title>Pervasive Adenine N6-methylation of Active Genes in Fungi.</title>
        <authorList>
            <consortium name="DOE Joint Genome Institute"/>
            <person name="Mondo S.J."/>
            <person name="Dannebaum R.O."/>
            <person name="Kuo R.C."/>
            <person name="Labutti K."/>
            <person name="Haridas S."/>
            <person name="Kuo A."/>
            <person name="Salamov A."/>
            <person name="Ahrendt S.R."/>
            <person name="Lipzen A."/>
            <person name="Sullivan W."/>
            <person name="Andreopoulos W.B."/>
            <person name="Clum A."/>
            <person name="Lindquist E."/>
            <person name="Daum C."/>
            <person name="Ramamoorthy G.K."/>
            <person name="Gryganskyi A."/>
            <person name="Culley D."/>
            <person name="Magnuson J.K."/>
            <person name="James T.Y."/>
            <person name="O'Malley M.A."/>
            <person name="Stajich J.E."/>
            <person name="Spatafora J.W."/>
            <person name="Visel A."/>
            <person name="Grigoriev I.V."/>
        </authorList>
    </citation>
    <scope>NUCLEOTIDE SEQUENCE [LARGE SCALE GENOMIC DNA]</scope>
    <source>
        <strain evidence="7 8">62-1032</strain>
    </source>
</reference>
<organism evidence="7 8">
    <name type="scientific">Leucosporidium creatinivorum</name>
    <dbReference type="NCBI Taxonomy" id="106004"/>
    <lineage>
        <taxon>Eukaryota</taxon>
        <taxon>Fungi</taxon>
        <taxon>Dikarya</taxon>
        <taxon>Basidiomycota</taxon>
        <taxon>Pucciniomycotina</taxon>
        <taxon>Microbotryomycetes</taxon>
        <taxon>Leucosporidiales</taxon>
        <taxon>Leucosporidium</taxon>
    </lineage>
</organism>
<evidence type="ECO:0000256" key="2">
    <source>
        <dbReference type="ARBA" id="ARBA00022771"/>
    </source>
</evidence>
<evidence type="ECO:0000256" key="3">
    <source>
        <dbReference type="ARBA" id="ARBA00022833"/>
    </source>
</evidence>
<comment type="caution">
    <text evidence="7">The sequence shown here is derived from an EMBL/GenBank/DDBJ whole genome shotgun (WGS) entry which is preliminary data.</text>
</comment>
<dbReference type="OrthoDB" id="432970at2759"/>
<keyword evidence="8" id="KW-1185">Reference proteome</keyword>
<evidence type="ECO:0000256" key="4">
    <source>
        <dbReference type="PROSITE-ProRule" id="PRU00134"/>
    </source>
</evidence>
<evidence type="ECO:0000256" key="1">
    <source>
        <dbReference type="ARBA" id="ARBA00022723"/>
    </source>
</evidence>
<dbReference type="AlphaFoldDB" id="A0A1Y2ELL1"/>
<dbReference type="InterPro" id="IPR002893">
    <property type="entry name" value="Znf_MYND"/>
</dbReference>
<name>A0A1Y2ELL1_9BASI</name>
<dbReference type="EMBL" id="MCGR01000052">
    <property type="protein sequence ID" value="ORY72429.1"/>
    <property type="molecule type" value="Genomic_DNA"/>
</dbReference>
<dbReference type="PROSITE" id="PS01360">
    <property type="entry name" value="ZF_MYND_1"/>
    <property type="match status" value="1"/>
</dbReference>
<dbReference type="Proteomes" id="UP000193467">
    <property type="component" value="Unassembled WGS sequence"/>
</dbReference>
<sequence>MSELQNMMHRLKKDLAPPKVAPRGSRPCSACDKRVGGVDDELPANLCGTCREVAYCSRECQVSDWKNHRKLCAEYRRKEEARDKAALAEPLNSVLRDDLKAYSKEIEREIVAFAFRSAFRLGHRDECLSTHRLVLSLRWDPQPKKLRKRFECVKAEVLAIPNASPRPPTRGSYDVDEDEQAFVEGEVVLMVLDRKTGEITECWGHPKFGVTLSNWPFAPLSITPINHNWASDLQASLRDPITPSETLLPAEDLVLSFSPISPAAAEALFERAFEKWPKLKRQFADERVRIERERFLYAPETSSLELNPNFDFKAMNDMIKSLGMGDLSHYARPISPPRRRLRKY</sequence>
<keyword evidence="1" id="KW-0479">Metal-binding</keyword>
<dbReference type="GO" id="GO:0008270">
    <property type="term" value="F:zinc ion binding"/>
    <property type="evidence" value="ECO:0007669"/>
    <property type="project" value="UniProtKB-KW"/>
</dbReference>
<dbReference type="Gene3D" id="6.10.140.2220">
    <property type="match status" value="1"/>
</dbReference>
<keyword evidence="3" id="KW-0862">Zinc</keyword>
<evidence type="ECO:0000256" key="5">
    <source>
        <dbReference type="SAM" id="MobiDB-lite"/>
    </source>
</evidence>
<protein>
    <recommendedName>
        <fullName evidence="6">MYND-type domain-containing protein</fullName>
    </recommendedName>
</protein>
<accession>A0A1Y2ELL1</accession>
<keyword evidence="2 4" id="KW-0863">Zinc-finger</keyword>
<proteinExistence type="predicted"/>
<feature type="region of interest" description="Disordered" evidence="5">
    <location>
        <begin position="1"/>
        <end position="27"/>
    </location>
</feature>
<dbReference type="Pfam" id="PF01753">
    <property type="entry name" value="zf-MYND"/>
    <property type="match status" value="1"/>
</dbReference>